<gene>
    <name evidence="1" type="ORF">OS242_21005</name>
</gene>
<protein>
    <submittedName>
        <fullName evidence="1">Uncharacterized protein</fullName>
    </submittedName>
</protein>
<dbReference type="Proteomes" id="UP001208017">
    <property type="component" value="Unassembled WGS sequence"/>
</dbReference>
<evidence type="ECO:0000313" key="1">
    <source>
        <dbReference type="EMBL" id="MCX7572392.1"/>
    </source>
</evidence>
<proteinExistence type="predicted"/>
<dbReference type="EMBL" id="JAPMLT010000020">
    <property type="protein sequence ID" value="MCX7572392.1"/>
    <property type="molecule type" value="Genomic_DNA"/>
</dbReference>
<sequence length="124" mass="14030">MNASETPKVSVVEEMGDQIRTKDLLIHACDKVIRMVETYHQIDPDESLASALKNYRKTKELLLATDDVSKVCRDDLPIYHLVRQVADGTSKAIKDWNDPIFYVMGEVCEWADKWLNEATGSGSN</sequence>
<keyword evidence="2" id="KW-1185">Reference proteome</keyword>
<reference evidence="1 2" key="1">
    <citation type="submission" date="2022-11" db="EMBL/GenBank/DDBJ databases">
        <title>Study of microbial diversity in lake waters.</title>
        <authorList>
            <person name="Zhang J."/>
        </authorList>
    </citation>
    <scope>NUCLEOTIDE SEQUENCE [LARGE SCALE GENOMIC DNA]</scope>
    <source>
        <strain evidence="1 2">DT12</strain>
    </source>
</reference>
<accession>A0ABT3X900</accession>
<dbReference type="RefSeq" id="WP_267153640.1">
    <property type="nucleotide sequence ID" value="NZ_JAPMLT010000020.1"/>
</dbReference>
<comment type="caution">
    <text evidence="1">The sequence shown here is derived from an EMBL/GenBank/DDBJ whole genome shotgun (WGS) entry which is preliminary data.</text>
</comment>
<name>A0ABT3X900_9BACL</name>
<organism evidence="1 2">
    <name type="scientific">Tumebacillus lacus</name>
    <dbReference type="NCBI Taxonomy" id="2995335"/>
    <lineage>
        <taxon>Bacteria</taxon>
        <taxon>Bacillati</taxon>
        <taxon>Bacillota</taxon>
        <taxon>Bacilli</taxon>
        <taxon>Bacillales</taxon>
        <taxon>Alicyclobacillaceae</taxon>
        <taxon>Tumebacillus</taxon>
    </lineage>
</organism>
<evidence type="ECO:0000313" key="2">
    <source>
        <dbReference type="Proteomes" id="UP001208017"/>
    </source>
</evidence>